<dbReference type="AlphaFoldDB" id="A0A916U0R2"/>
<evidence type="ECO:0000256" key="5">
    <source>
        <dbReference type="SAM" id="Phobius"/>
    </source>
</evidence>
<organism evidence="7 8">
    <name type="scientific">Pedobacter quisquiliarum</name>
    <dbReference type="NCBI Taxonomy" id="1834438"/>
    <lineage>
        <taxon>Bacteria</taxon>
        <taxon>Pseudomonadati</taxon>
        <taxon>Bacteroidota</taxon>
        <taxon>Sphingobacteriia</taxon>
        <taxon>Sphingobacteriales</taxon>
        <taxon>Sphingobacteriaceae</taxon>
        <taxon>Pedobacter</taxon>
    </lineage>
</organism>
<evidence type="ECO:0000256" key="3">
    <source>
        <dbReference type="ARBA" id="ARBA00022989"/>
    </source>
</evidence>
<dbReference type="Proteomes" id="UP000651668">
    <property type="component" value="Unassembled WGS sequence"/>
</dbReference>
<name>A0A916U0R2_9SPHI</name>
<dbReference type="GO" id="GO:0005886">
    <property type="term" value="C:plasma membrane"/>
    <property type="evidence" value="ECO:0007669"/>
    <property type="project" value="TreeGrafter"/>
</dbReference>
<keyword evidence="2 5" id="KW-0812">Transmembrane</keyword>
<dbReference type="RefSeq" id="WP_188625357.1">
    <property type="nucleotide sequence ID" value="NZ_BMIL01000002.1"/>
</dbReference>
<dbReference type="InterPro" id="IPR002810">
    <property type="entry name" value="NfeD-like_C"/>
</dbReference>
<sequence length="149" mass="16767">MESFLNNAVIWFGLGLALFLLEFLLPGFILFFFGVGAWVVAIMTFFFDVSINTQIIVFVATSVFTVLLFRNWIKRRFGMGRSSAQILPDEFVGKVAVAETMILPGKKGRVEFRGTEWDACSDDTISPGENVIITRIDSILLYVKPTRTI</sequence>
<protein>
    <recommendedName>
        <fullName evidence="6">NfeD-like C-terminal domain-containing protein</fullName>
    </recommendedName>
</protein>
<proteinExistence type="predicted"/>
<dbReference type="SUPFAM" id="SSF141322">
    <property type="entry name" value="NfeD domain-like"/>
    <property type="match status" value="1"/>
</dbReference>
<evidence type="ECO:0000256" key="2">
    <source>
        <dbReference type="ARBA" id="ARBA00022692"/>
    </source>
</evidence>
<feature type="transmembrane region" description="Helical" evidence="5">
    <location>
        <begin position="6"/>
        <end position="24"/>
    </location>
</feature>
<feature type="domain" description="NfeD-like C-terminal" evidence="6">
    <location>
        <begin position="89"/>
        <end position="145"/>
    </location>
</feature>
<evidence type="ECO:0000259" key="6">
    <source>
        <dbReference type="Pfam" id="PF01957"/>
    </source>
</evidence>
<evidence type="ECO:0000256" key="1">
    <source>
        <dbReference type="ARBA" id="ARBA00004141"/>
    </source>
</evidence>
<evidence type="ECO:0000256" key="4">
    <source>
        <dbReference type="ARBA" id="ARBA00023136"/>
    </source>
</evidence>
<dbReference type="EMBL" id="BMIL01000002">
    <property type="protein sequence ID" value="GGC55184.1"/>
    <property type="molecule type" value="Genomic_DNA"/>
</dbReference>
<accession>A0A916U0R2</accession>
<dbReference type="InterPro" id="IPR052165">
    <property type="entry name" value="Membrane_assoc_protease"/>
</dbReference>
<reference evidence="7" key="2">
    <citation type="submission" date="2020-09" db="EMBL/GenBank/DDBJ databases">
        <authorList>
            <person name="Sun Q."/>
            <person name="Zhou Y."/>
        </authorList>
    </citation>
    <scope>NUCLEOTIDE SEQUENCE</scope>
    <source>
        <strain evidence="7">CGMCC 1.15343</strain>
    </source>
</reference>
<keyword evidence="3 5" id="KW-1133">Transmembrane helix</keyword>
<evidence type="ECO:0000313" key="7">
    <source>
        <dbReference type="EMBL" id="GGC55184.1"/>
    </source>
</evidence>
<keyword evidence="4 5" id="KW-0472">Membrane</keyword>
<evidence type="ECO:0000313" key="8">
    <source>
        <dbReference type="Proteomes" id="UP000651668"/>
    </source>
</evidence>
<comment type="subcellular location">
    <subcellularLocation>
        <location evidence="1">Membrane</location>
        <topology evidence="1">Multi-pass membrane protein</topology>
    </subcellularLocation>
</comment>
<feature type="transmembrane region" description="Helical" evidence="5">
    <location>
        <begin position="53"/>
        <end position="73"/>
    </location>
</feature>
<dbReference type="Gene3D" id="2.40.50.140">
    <property type="entry name" value="Nucleic acid-binding proteins"/>
    <property type="match status" value="1"/>
</dbReference>
<reference evidence="7" key="1">
    <citation type="journal article" date="2014" name="Int. J. Syst. Evol. Microbiol.">
        <title>Complete genome sequence of Corynebacterium casei LMG S-19264T (=DSM 44701T), isolated from a smear-ripened cheese.</title>
        <authorList>
            <consortium name="US DOE Joint Genome Institute (JGI-PGF)"/>
            <person name="Walter F."/>
            <person name="Albersmeier A."/>
            <person name="Kalinowski J."/>
            <person name="Ruckert C."/>
        </authorList>
    </citation>
    <scope>NUCLEOTIDE SEQUENCE</scope>
    <source>
        <strain evidence="7">CGMCC 1.15343</strain>
    </source>
</reference>
<dbReference type="Pfam" id="PF01957">
    <property type="entry name" value="NfeD"/>
    <property type="match status" value="1"/>
</dbReference>
<dbReference type="InterPro" id="IPR012340">
    <property type="entry name" value="NA-bd_OB-fold"/>
</dbReference>
<keyword evidence="8" id="KW-1185">Reference proteome</keyword>
<gene>
    <name evidence="7" type="ORF">GCM10011387_05950</name>
</gene>
<dbReference type="PANTHER" id="PTHR33507:SF3">
    <property type="entry name" value="INNER MEMBRANE PROTEIN YBBJ"/>
    <property type="match status" value="1"/>
</dbReference>
<comment type="caution">
    <text evidence="7">The sequence shown here is derived from an EMBL/GenBank/DDBJ whole genome shotgun (WGS) entry which is preliminary data.</text>
</comment>
<dbReference type="PANTHER" id="PTHR33507">
    <property type="entry name" value="INNER MEMBRANE PROTEIN YBBJ"/>
    <property type="match status" value="1"/>
</dbReference>